<dbReference type="RefSeq" id="WP_284314582.1">
    <property type="nucleotide sequence ID" value="NZ_BSPC01000051.1"/>
</dbReference>
<dbReference type="Proteomes" id="UP001156882">
    <property type="component" value="Unassembled WGS sequence"/>
</dbReference>
<keyword evidence="3" id="KW-1185">Reference proteome</keyword>
<proteinExistence type="predicted"/>
<dbReference type="EMBL" id="BSPC01000051">
    <property type="protein sequence ID" value="GLS21569.1"/>
    <property type="molecule type" value="Genomic_DNA"/>
</dbReference>
<reference evidence="3" key="2">
    <citation type="journal article" date="2019" name="Int. J. Syst. Evol. Microbiol.">
        <title>The Global Catalogue of Microorganisms (GCM) 10K type strain sequencing project: providing services to taxonomists for standard genome sequencing and annotation.</title>
        <authorList>
            <consortium name="The Broad Institute Genomics Platform"/>
            <consortium name="The Broad Institute Genome Sequencing Center for Infectious Disease"/>
            <person name="Wu L."/>
            <person name="Ma J."/>
        </authorList>
    </citation>
    <scope>NUCLEOTIDE SEQUENCE [LARGE SCALE GENOMIC DNA]</scope>
    <source>
        <strain evidence="3">NBRC 101365</strain>
    </source>
</reference>
<comment type="caution">
    <text evidence="1">The sequence shown here is derived from an EMBL/GenBank/DDBJ whole genome shotgun (WGS) entry which is preliminary data.</text>
</comment>
<gene>
    <name evidence="1" type="ORF">GCM10007874_45860</name>
    <name evidence="2" type="ORF">GCM10007874_61300</name>
</gene>
<evidence type="ECO:0000313" key="1">
    <source>
        <dbReference type="EMBL" id="GLS21569.1"/>
    </source>
</evidence>
<evidence type="ECO:0000313" key="3">
    <source>
        <dbReference type="Proteomes" id="UP001156882"/>
    </source>
</evidence>
<protein>
    <submittedName>
        <fullName evidence="1">Uncharacterized protein</fullName>
    </submittedName>
</protein>
<accession>A0ABQ6CS68</accession>
<dbReference type="EMBL" id="BSPC01000069">
    <property type="protein sequence ID" value="GLS23110.1"/>
    <property type="molecule type" value="Genomic_DNA"/>
</dbReference>
<evidence type="ECO:0000313" key="2">
    <source>
        <dbReference type="EMBL" id="GLS23110.1"/>
    </source>
</evidence>
<reference evidence="1" key="3">
    <citation type="submission" date="2023-01" db="EMBL/GenBank/DDBJ databases">
        <title>Draft genome sequence of Labrys miyagiensis strain NBRC 101365.</title>
        <authorList>
            <person name="Sun Q."/>
            <person name="Mori K."/>
        </authorList>
    </citation>
    <scope>NUCLEOTIDE SEQUENCE</scope>
    <source>
        <strain evidence="1">NBRC 101365</strain>
    </source>
</reference>
<sequence length="93" mass="10479">MTIRTSQSTVTFARSFQIDGMDESQPPGDYRVDMDEELLEGLSFLAYRRVAALIHLPAISRPQNRIQVVRVAPAEFDAMIQFDMAAANRMKSS</sequence>
<organism evidence="1 3">
    <name type="scientific">Labrys miyagiensis</name>
    <dbReference type="NCBI Taxonomy" id="346912"/>
    <lineage>
        <taxon>Bacteria</taxon>
        <taxon>Pseudomonadati</taxon>
        <taxon>Pseudomonadota</taxon>
        <taxon>Alphaproteobacteria</taxon>
        <taxon>Hyphomicrobiales</taxon>
        <taxon>Xanthobacteraceae</taxon>
        <taxon>Labrys</taxon>
    </lineage>
</organism>
<name>A0ABQ6CS68_9HYPH</name>
<reference evidence="1" key="1">
    <citation type="journal article" date="2014" name="Int. J. Syst. Evol. Microbiol.">
        <title>Complete genome of a new Firmicutes species belonging to the dominant human colonic microbiota ('Ruminococcus bicirculans') reveals two chromosomes and a selective capacity to utilize plant glucans.</title>
        <authorList>
            <consortium name="NISC Comparative Sequencing Program"/>
            <person name="Wegmann U."/>
            <person name="Louis P."/>
            <person name="Goesmann A."/>
            <person name="Henrissat B."/>
            <person name="Duncan S.H."/>
            <person name="Flint H.J."/>
        </authorList>
    </citation>
    <scope>NUCLEOTIDE SEQUENCE</scope>
    <source>
        <strain evidence="1">NBRC 101365</strain>
    </source>
</reference>